<dbReference type="AlphaFoldDB" id="A0A1J5I9H8"/>
<proteinExistence type="predicted"/>
<protein>
    <submittedName>
        <fullName evidence="1">Uncharacterized protein</fullName>
    </submittedName>
</protein>
<accession>A0A1J5I9H8</accession>
<organism evidence="1 2">
    <name type="scientific">Candidatus Shapirobacteria bacterium CG2_30_35_20</name>
    <dbReference type="NCBI Taxonomy" id="1805376"/>
    <lineage>
        <taxon>Bacteria</taxon>
        <taxon>Candidatus Shapironibacteriota</taxon>
    </lineage>
</organism>
<comment type="caution">
    <text evidence="1">The sequence shown here is derived from an EMBL/GenBank/DDBJ whole genome shotgun (WGS) entry which is preliminary data.</text>
</comment>
<gene>
    <name evidence="1" type="ORF">AUK05_00170</name>
</gene>
<evidence type="ECO:0000313" key="2">
    <source>
        <dbReference type="Proteomes" id="UP000182344"/>
    </source>
</evidence>
<name>A0A1J5I9H8_9BACT</name>
<dbReference type="EMBL" id="MNZO01000003">
    <property type="protein sequence ID" value="OIP87904.1"/>
    <property type="molecule type" value="Genomic_DNA"/>
</dbReference>
<sequence length="154" mass="17451">MAELANLMFLLPDAMSKGINFDMQARPETIKPANLSRYLLDEIADTKIDIRNLKAKLKETPTDDELKIKLSKARFELADIRESRTVLNALRLPGPTNIPLESREYVLNRVQARLEVKPMLDDSDRSNPSPLRKKLSELFGVSPPRAYMGLEISS</sequence>
<dbReference type="Proteomes" id="UP000182344">
    <property type="component" value="Unassembled WGS sequence"/>
</dbReference>
<dbReference type="STRING" id="1805376.AUK05_00170"/>
<evidence type="ECO:0000313" key="1">
    <source>
        <dbReference type="EMBL" id="OIP87904.1"/>
    </source>
</evidence>
<reference evidence="1 2" key="1">
    <citation type="journal article" date="2016" name="Environ. Microbiol.">
        <title>Genomic resolution of a cold subsurface aquifer community provides metabolic insights for novel microbes adapted to high CO concentrations.</title>
        <authorList>
            <person name="Probst A.J."/>
            <person name="Castelle C.J."/>
            <person name="Singh A."/>
            <person name="Brown C.T."/>
            <person name="Anantharaman K."/>
            <person name="Sharon I."/>
            <person name="Hug L.A."/>
            <person name="Burstein D."/>
            <person name="Emerson J.B."/>
            <person name="Thomas B.C."/>
            <person name="Banfield J.F."/>
        </authorList>
    </citation>
    <scope>NUCLEOTIDE SEQUENCE [LARGE SCALE GENOMIC DNA]</scope>
    <source>
        <strain evidence="1">CG2_30_35_20</strain>
    </source>
</reference>